<dbReference type="CDD" id="cd03009">
    <property type="entry name" value="TryX_like_TryX_NRX"/>
    <property type="match status" value="2"/>
</dbReference>
<accession>A0A835DQ32</accession>
<evidence type="ECO:0000313" key="10">
    <source>
        <dbReference type="Proteomes" id="UP000655225"/>
    </source>
</evidence>
<evidence type="ECO:0000256" key="3">
    <source>
        <dbReference type="ARBA" id="ARBA00023002"/>
    </source>
</evidence>
<dbReference type="Pfam" id="PF13905">
    <property type="entry name" value="Thioredoxin_8"/>
    <property type="match status" value="3"/>
</dbReference>
<dbReference type="PANTHER" id="PTHR13871">
    <property type="entry name" value="THIOREDOXIN"/>
    <property type="match status" value="1"/>
</dbReference>
<proteinExistence type="inferred from homology"/>
<dbReference type="Pfam" id="PF03107">
    <property type="entry name" value="C1_2"/>
    <property type="match status" value="1"/>
</dbReference>
<comment type="catalytic activity">
    <reaction evidence="7">
        <text>[protein]-dithiol + NADP(+) = [protein]-disulfide + NADPH + H(+)</text>
        <dbReference type="Rhea" id="RHEA:18753"/>
        <dbReference type="Rhea" id="RHEA-COMP:10593"/>
        <dbReference type="Rhea" id="RHEA-COMP:10594"/>
        <dbReference type="ChEBI" id="CHEBI:15378"/>
        <dbReference type="ChEBI" id="CHEBI:29950"/>
        <dbReference type="ChEBI" id="CHEBI:50058"/>
        <dbReference type="ChEBI" id="CHEBI:57783"/>
        <dbReference type="ChEBI" id="CHEBI:58349"/>
        <dbReference type="EC" id="1.8.1.8"/>
    </reaction>
</comment>
<dbReference type="InterPro" id="IPR046349">
    <property type="entry name" value="C1-like_sf"/>
</dbReference>
<dbReference type="InterPro" id="IPR017937">
    <property type="entry name" value="Thioredoxin_CS"/>
</dbReference>
<evidence type="ECO:0000256" key="1">
    <source>
        <dbReference type="ARBA" id="ARBA00012612"/>
    </source>
</evidence>
<comment type="catalytic activity">
    <reaction evidence="6">
        <text>[protein]-dithiol + NAD(+) = [protein]-disulfide + NADH + H(+)</text>
        <dbReference type="Rhea" id="RHEA:18749"/>
        <dbReference type="Rhea" id="RHEA-COMP:10593"/>
        <dbReference type="Rhea" id="RHEA-COMP:10594"/>
        <dbReference type="ChEBI" id="CHEBI:15378"/>
        <dbReference type="ChEBI" id="CHEBI:29950"/>
        <dbReference type="ChEBI" id="CHEBI:50058"/>
        <dbReference type="ChEBI" id="CHEBI:57540"/>
        <dbReference type="ChEBI" id="CHEBI:57945"/>
        <dbReference type="EC" id="1.8.1.8"/>
    </reaction>
</comment>
<dbReference type="InterPro" id="IPR012336">
    <property type="entry name" value="Thioredoxin-like_fold"/>
</dbReference>
<keyword evidence="2" id="KW-0677">Repeat</keyword>
<comment type="similarity">
    <text evidence="5">Belongs to the nucleoredoxin family.</text>
</comment>
<sequence>MAEGDHHDLKALVSSTKRDFLVKNNGDQVKIDNLSGKIIGLYFSASWCGPCLRFTPNLVDVYAELIPKGDFEVIFVSLDKNEEAFNGYFSKMPWLAIPFSDSETKDHLKEVFKINGIPHLVILDADGKVLTDEGVGIIGEYRAEGYPFTPERIQEMKDQEAAARREQSLKSILVSPSRDFLISNGGKQVPVLELEGKMVGLYFALSSFRSSLEFTPKLIELYEKLKEREESFEVVLIPLDEDEESFNECFGGMPWLALPVKDKTCEKLVRYFELSTLPTLVIIGPDGKTLNSNVAEVVEEHGVQAYPFTPEKFAELAALEKAKQEAQTLESILVVGDRDFVIGKDGATIPVPELVGKNILLYFSAHWCPPCRAFLPKMIKVYHEIKEKDDAFEVIFISSDKDQVSFDEFFSTMPWLALPFGDERKKFLSRKFKVQGIPSVIAIGPTGKTITKDARELLMNHGADAYPFTSERLEEIEAQLVEMAKGWPEKVKHALHEEHELVLTRRKSYRCNGCNEGGNGWSFYCEECDFDLHPKCALEENKGAKDDVMEEENGDDGLHQAPKGGWTCDGDVCCKA</sequence>
<dbReference type="AlphaFoldDB" id="A0A835DQ32"/>
<organism evidence="9 10">
    <name type="scientific">Tetracentron sinense</name>
    <name type="common">Spur-leaf</name>
    <dbReference type="NCBI Taxonomy" id="13715"/>
    <lineage>
        <taxon>Eukaryota</taxon>
        <taxon>Viridiplantae</taxon>
        <taxon>Streptophyta</taxon>
        <taxon>Embryophyta</taxon>
        <taxon>Tracheophyta</taxon>
        <taxon>Spermatophyta</taxon>
        <taxon>Magnoliopsida</taxon>
        <taxon>Trochodendrales</taxon>
        <taxon>Trochodendraceae</taxon>
        <taxon>Tetracentron</taxon>
    </lineage>
</organism>
<evidence type="ECO:0000256" key="7">
    <source>
        <dbReference type="ARBA" id="ARBA00047804"/>
    </source>
</evidence>
<dbReference type="GO" id="GO:0004791">
    <property type="term" value="F:thioredoxin-disulfide reductase (NADPH) activity"/>
    <property type="evidence" value="ECO:0007669"/>
    <property type="project" value="InterPro"/>
</dbReference>
<evidence type="ECO:0000256" key="5">
    <source>
        <dbReference type="ARBA" id="ARBA00025782"/>
    </source>
</evidence>
<dbReference type="Proteomes" id="UP000655225">
    <property type="component" value="Unassembled WGS sequence"/>
</dbReference>
<comment type="caution">
    <text evidence="9">The sequence shown here is derived from an EMBL/GenBank/DDBJ whole genome shotgun (WGS) entry which is preliminary data.</text>
</comment>
<dbReference type="Gene3D" id="3.40.30.10">
    <property type="entry name" value="Glutaredoxin"/>
    <property type="match status" value="3"/>
</dbReference>
<feature type="domain" description="Thioredoxin" evidence="8">
    <location>
        <begin position="318"/>
        <end position="482"/>
    </location>
</feature>
<keyword evidence="10" id="KW-1185">Reference proteome</keyword>
<reference evidence="9 10" key="1">
    <citation type="submission" date="2020-04" db="EMBL/GenBank/DDBJ databases">
        <title>Plant Genome Project.</title>
        <authorList>
            <person name="Zhang R.-G."/>
        </authorList>
    </citation>
    <scope>NUCLEOTIDE SEQUENCE [LARGE SCALE GENOMIC DNA]</scope>
    <source>
        <strain evidence="9">YNK0</strain>
        <tissue evidence="9">Leaf</tissue>
    </source>
</reference>
<name>A0A835DQ32_TETSI</name>
<dbReference type="SUPFAM" id="SSF52833">
    <property type="entry name" value="Thioredoxin-like"/>
    <property type="match status" value="3"/>
</dbReference>
<dbReference type="OrthoDB" id="409136at2759"/>
<dbReference type="PANTHER" id="PTHR13871:SF96">
    <property type="entry name" value="THIOREDOXIN DOMAIN-CONTAINING PROTEIN"/>
    <property type="match status" value="1"/>
</dbReference>
<dbReference type="PROSITE" id="PS51352">
    <property type="entry name" value="THIOREDOXIN_2"/>
    <property type="match status" value="2"/>
</dbReference>
<dbReference type="InterPro" id="IPR036249">
    <property type="entry name" value="Thioredoxin-like_sf"/>
</dbReference>
<protein>
    <recommendedName>
        <fullName evidence="1">protein-disulfide reductase</fullName>
        <ecNumber evidence="1">1.8.1.8</ecNumber>
    </recommendedName>
</protein>
<dbReference type="InterPro" id="IPR045870">
    <property type="entry name" value="TryX_NRX_thioredoxin_dom"/>
</dbReference>
<evidence type="ECO:0000256" key="4">
    <source>
        <dbReference type="ARBA" id="ARBA00023027"/>
    </source>
</evidence>
<gene>
    <name evidence="9" type="ORF">HHK36_007406</name>
</gene>
<dbReference type="InterPro" id="IPR013766">
    <property type="entry name" value="Thioredoxin_domain"/>
</dbReference>
<feature type="domain" description="Thioredoxin" evidence="8">
    <location>
        <begin position="11"/>
        <end position="162"/>
    </location>
</feature>
<evidence type="ECO:0000256" key="6">
    <source>
        <dbReference type="ARBA" id="ARBA00047388"/>
    </source>
</evidence>
<dbReference type="InterPro" id="IPR052259">
    <property type="entry name" value="Nucleoredoxin-like"/>
</dbReference>
<dbReference type="EMBL" id="JABCRI010000004">
    <property type="protein sequence ID" value="KAF8408257.1"/>
    <property type="molecule type" value="Genomic_DNA"/>
</dbReference>
<dbReference type="PROSITE" id="PS00194">
    <property type="entry name" value="THIOREDOXIN_1"/>
    <property type="match status" value="1"/>
</dbReference>
<keyword evidence="4" id="KW-0520">NAD</keyword>
<dbReference type="EC" id="1.8.1.8" evidence="1"/>
<dbReference type="SUPFAM" id="SSF57889">
    <property type="entry name" value="Cysteine-rich domain"/>
    <property type="match status" value="1"/>
</dbReference>
<dbReference type="InterPro" id="IPR004146">
    <property type="entry name" value="DC1"/>
</dbReference>
<dbReference type="OMA" id="IRNNGHM"/>
<keyword evidence="3" id="KW-0560">Oxidoreductase</keyword>
<evidence type="ECO:0000313" key="9">
    <source>
        <dbReference type="EMBL" id="KAF8408257.1"/>
    </source>
</evidence>
<evidence type="ECO:0000259" key="8">
    <source>
        <dbReference type="PROSITE" id="PS51352"/>
    </source>
</evidence>
<evidence type="ECO:0000256" key="2">
    <source>
        <dbReference type="ARBA" id="ARBA00022737"/>
    </source>
</evidence>